<dbReference type="EMBL" id="CAJOBH010034625">
    <property type="protein sequence ID" value="CAF4295782.1"/>
    <property type="molecule type" value="Genomic_DNA"/>
</dbReference>
<accession>A0A815BM75</accession>
<feature type="non-terminal residue" evidence="1">
    <location>
        <position position="1"/>
    </location>
</feature>
<proteinExistence type="predicted"/>
<evidence type="ECO:0000313" key="3">
    <source>
        <dbReference type="Proteomes" id="UP000663855"/>
    </source>
</evidence>
<evidence type="ECO:0000313" key="1">
    <source>
        <dbReference type="EMBL" id="CAF1273539.1"/>
    </source>
</evidence>
<protein>
    <submittedName>
        <fullName evidence="1">Uncharacterized protein</fullName>
    </submittedName>
</protein>
<name>A0A815BM75_9BILA</name>
<dbReference type="Proteomes" id="UP000681967">
    <property type="component" value="Unassembled WGS sequence"/>
</dbReference>
<feature type="non-terminal residue" evidence="1">
    <location>
        <position position="65"/>
    </location>
</feature>
<dbReference type="Proteomes" id="UP000663855">
    <property type="component" value="Unassembled WGS sequence"/>
</dbReference>
<gene>
    <name evidence="2" type="ORF">BYL167_LOCUS27278</name>
    <name evidence="1" type="ORF">CJN711_LOCUS15599</name>
</gene>
<organism evidence="1 3">
    <name type="scientific">Rotaria magnacalcarata</name>
    <dbReference type="NCBI Taxonomy" id="392030"/>
    <lineage>
        <taxon>Eukaryota</taxon>
        <taxon>Metazoa</taxon>
        <taxon>Spiralia</taxon>
        <taxon>Gnathifera</taxon>
        <taxon>Rotifera</taxon>
        <taxon>Eurotatoria</taxon>
        <taxon>Bdelloidea</taxon>
        <taxon>Philodinida</taxon>
        <taxon>Philodinidae</taxon>
        <taxon>Rotaria</taxon>
    </lineage>
</organism>
<sequence length="65" mass="7046">MYSNSPIVPPRTPFTSAPIQFTDINPATQQQQQQQLHYNLLNFSASTTAGLLSPTPIVGSSNTIN</sequence>
<evidence type="ECO:0000313" key="2">
    <source>
        <dbReference type="EMBL" id="CAF4295782.1"/>
    </source>
</evidence>
<reference evidence="1" key="1">
    <citation type="submission" date="2021-02" db="EMBL/GenBank/DDBJ databases">
        <authorList>
            <person name="Nowell W R."/>
        </authorList>
    </citation>
    <scope>NUCLEOTIDE SEQUENCE</scope>
</reference>
<dbReference type="EMBL" id="CAJNOV010007224">
    <property type="protein sequence ID" value="CAF1273539.1"/>
    <property type="molecule type" value="Genomic_DNA"/>
</dbReference>
<dbReference type="AlphaFoldDB" id="A0A815BM75"/>
<comment type="caution">
    <text evidence="1">The sequence shown here is derived from an EMBL/GenBank/DDBJ whole genome shotgun (WGS) entry which is preliminary data.</text>
</comment>